<dbReference type="OrthoDB" id="1055148at2759"/>
<evidence type="ECO:0000256" key="5">
    <source>
        <dbReference type="ARBA" id="ARBA00023002"/>
    </source>
</evidence>
<comment type="cofactor">
    <cofactor evidence="1 8">
        <name>heme</name>
        <dbReference type="ChEBI" id="CHEBI:30413"/>
    </cofactor>
</comment>
<organism evidence="11">
    <name type="scientific">Setaria italica</name>
    <name type="common">Foxtail millet</name>
    <name type="synonym">Panicum italicum</name>
    <dbReference type="NCBI Taxonomy" id="4555"/>
    <lineage>
        <taxon>Eukaryota</taxon>
        <taxon>Viridiplantae</taxon>
        <taxon>Streptophyta</taxon>
        <taxon>Embryophyta</taxon>
        <taxon>Tracheophyta</taxon>
        <taxon>Spermatophyta</taxon>
        <taxon>Magnoliopsida</taxon>
        <taxon>Liliopsida</taxon>
        <taxon>Poales</taxon>
        <taxon>Poaceae</taxon>
        <taxon>PACMAD clade</taxon>
        <taxon>Panicoideae</taxon>
        <taxon>Panicodae</taxon>
        <taxon>Paniceae</taxon>
        <taxon>Cenchrinae</taxon>
        <taxon>Setaria</taxon>
    </lineage>
</organism>
<dbReference type="GO" id="GO:0020037">
    <property type="term" value="F:heme binding"/>
    <property type="evidence" value="ECO:0007669"/>
    <property type="project" value="InterPro"/>
</dbReference>
<dbReference type="InterPro" id="IPR017972">
    <property type="entry name" value="Cyt_P450_CS"/>
</dbReference>
<evidence type="ECO:0000256" key="9">
    <source>
        <dbReference type="RuleBase" id="RU000461"/>
    </source>
</evidence>
<dbReference type="GO" id="GO:0044550">
    <property type="term" value="P:secondary metabolite biosynthetic process"/>
    <property type="evidence" value="ECO:0007669"/>
    <property type="project" value="UniProtKB-ARBA"/>
</dbReference>
<dbReference type="SUPFAM" id="SSF48264">
    <property type="entry name" value="Cytochrome P450"/>
    <property type="match status" value="1"/>
</dbReference>
<keyword evidence="10" id="KW-1133">Transmembrane helix</keyword>
<protein>
    <submittedName>
        <fullName evidence="11">Uncharacterized protein</fullName>
    </submittedName>
</protein>
<evidence type="ECO:0000256" key="7">
    <source>
        <dbReference type="ARBA" id="ARBA00023033"/>
    </source>
</evidence>
<dbReference type="PRINTS" id="PR00385">
    <property type="entry name" value="P450"/>
</dbReference>
<dbReference type="AlphaFoldDB" id="A0A368SQM2"/>
<evidence type="ECO:0000256" key="2">
    <source>
        <dbReference type="ARBA" id="ARBA00010617"/>
    </source>
</evidence>
<dbReference type="PANTHER" id="PTHR47944:SF4">
    <property type="entry name" value="OS09G0441700 PROTEIN"/>
    <property type="match status" value="1"/>
</dbReference>
<dbReference type="PROSITE" id="PS00086">
    <property type="entry name" value="CYTOCHROME_P450"/>
    <property type="match status" value="1"/>
</dbReference>
<dbReference type="InterPro" id="IPR001128">
    <property type="entry name" value="Cyt_P450"/>
</dbReference>
<keyword evidence="5 9" id="KW-0560">Oxidoreductase</keyword>
<keyword evidence="6 8" id="KW-0408">Iron</keyword>
<evidence type="ECO:0000256" key="10">
    <source>
        <dbReference type="SAM" id="Phobius"/>
    </source>
</evidence>
<dbReference type="EMBL" id="CM003536">
    <property type="protein sequence ID" value="RCV44716.1"/>
    <property type="molecule type" value="Genomic_DNA"/>
</dbReference>
<keyword evidence="3 8" id="KW-0349">Heme</keyword>
<proteinExistence type="inferred from homology"/>
<evidence type="ECO:0000256" key="1">
    <source>
        <dbReference type="ARBA" id="ARBA00001971"/>
    </source>
</evidence>
<name>A0A368SQM2_SETIT</name>
<dbReference type="GO" id="GO:0016705">
    <property type="term" value="F:oxidoreductase activity, acting on paired donors, with incorporation or reduction of molecular oxygen"/>
    <property type="evidence" value="ECO:0007669"/>
    <property type="project" value="InterPro"/>
</dbReference>
<evidence type="ECO:0000256" key="3">
    <source>
        <dbReference type="ARBA" id="ARBA00022617"/>
    </source>
</evidence>
<dbReference type="PANTHER" id="PTHR47944">
    <property type="entry name" value="CYTOCHROME P450 98A9"/>
    <property type="match status" value="1"/>
</dbReference>
<dbReference type="Pfam" id="PF00067">
    <property type="entry name" value="p450"/>
    <property type="match status" value="2"/>
</dbReference>
<dbReference type="CDD" id="cd20618">
    <property type="entry name" value="CYP71_clan"/>
    <property type="match status" value="1"/>
</dbReference>
<evidence type="ECO:0000313" key="11">
    <source>
        <dbReference type="EMBL" id="RCV44716.1"/>
    </source>
</evidence>
<dbReference type="PRINTS" id="PR00463">
    <property type="entry name" value="EP450I"/>
</dbReference>
<comment type="similarity">
    <text evidence="2 9">Belongs to the cytochrome P450 family.</text>
</comment>
<accession>A0A368SQM2</accession>
<feature type="transmembrane region" description="Helical" evidence="10">
    <location>
        <begin position="6"/>
        <end position="24"/>
    </location>
</feature>
<keyword evidence="4 8" id="KW-0479">Metal-binding</keyword>
<gene>
    <name evidence="11" type="ORF">SETIT_9G396800v2</name>
</gene>
<keyword evidence="10" id="KW-0472">Membrane</keyword>
<dbReference type="FunFam" id="1.10.630.10:FF:000126">
    <property type="entry name" value="Predicted protein"/>
    <property type="match status" value="1"/>
</dbReference>
<reference evidence="11" key="1">
    <citation type="journal article" date="2012" name="Nat. Biotechnol.">
        <title>Reference genome sequence of the model plant Setaria.</title>
        <authorList>
            <person name="Bennetzen J.L."/>
            <person name="Schmutz J."/>
            <person name="Wang H."/>
            <person name="Percifield R."/>
            <person name="Hawkins J."/>
            <person name="Pontaroli A.C."/>
            <person name="Estep M."/>
            <person name="Feng L."/>
            <person name="Vaughn J.N."/>
            <person name="Grimwood J."/>
            <person name="Jenkins J."/>
            <person name="Barry K."/>
            <person name="Lindquist E."/>
            <person name="Hellsten U."/>
            <person name="Deshpande S."/>
            <person name="Wang X."/>
            <person name="Wu X."/>
            <person name="Mitros T."/>
            <person name="Triplett J."/>
            <person name="Yang X."/>
            <person name="Ye C.Y."/>
            <person name="Mauro-Herrera M."/>
            <person name="Wang L."/>
            <person name="Li P."/>
            <person name="Sharma M."/>
            <person name="Sharma R."/>
            <person name="Ronald P.C."/>
            <person name="Panaud O."/>
            <person name="Kellogg E.A."/>
            <person name="Brutnell T.P."/>
            <person name="Doust A.N."/>
            <person name="Tuskan G.A."/>
            <person name="Rokhsar D."/>
            <person name="Devos K.M."/>
        </authorList>
    </citation>
    <scope>NUCLEOTIDE SEQUENCE [LARGE SCALE GENOMIC DNA]</scope>
    <source>
        <strain evidence="11">Yugu1</strain>
    </source>
</reference>
<dbReference type="InterPro" id="IPR036396">
    <property type="entry name" value="Cyt_P450_sf"/>
</dbReference>
<dbReference type="Gene3D" id="1.10.630.10">
    <property type="entry name" value="Cytochrome P450"/>
    <property type="match status" value="1"/>
</dbReference>
<keyword evidence="7 9" id="KW-0503">Monooxygenase</keyword>
<evidence type="ECO:0000256" key="4">
    <source>
        <dbReference type="ARBA" id="ARBA00022723"/>
    </source>
</evidence>
<sequence>MELPPAVPFVAVVLATVLFLVTILRRWNHPKLKHNLPPGPRPWPVIGNLNLIGALPHRSIHELSKQYGPLMSLRLGSFPVVVGSSVDAARFILKTHDLAFIDRPRMASGRYTGCNYSDVLWAPYGAYWRQARRLWKTEILSARRLRSHEHVRDEEVRAMLRDLYGHGPEAPASAAAGRAVVLLDHLFMANLNAISRMVLGKKYVVHGGTGSSAAATTPEEFKWMIDEFFFLSGALNVGDMIPWLGWLDPQIKRIKRLGRKFDRFLEQVLDEHNERRRREGEEFAAMDMVDLLLELADDPNLGAEVDLEHVLVRGAELGERLQQVGTNSRRGRRACSAEDGCVLLRCRHGGTCACAAGVRRLLRSARRWRQLLPVLKFYAEVLDLIVGGTDTSSVTIEWAMSELLRNPDALAKATEELDRVIGRERLVTEGDIPNLPYMEAVVKEAMRLHPVTPLLAPRLSREDASMGGYDVPAGTLVFVNVWAIGRDPAVWGDAPSEFRPERFVGSSLDVKGQDFELLPFGSGRRMCPGIGLGLKMVQLILANLVHGFAWRLPDGMVKEELSMEEKFGLSMPRMVPLEAVPEPRLPAHLYAGP</sequence>
<dbReference type="GO" id="GO:0004497">
    <property type="term" value="F:monooxygenase activity"/>
    <property type="evidence" value="ECO:0007669"/>
    <property type="project" value="UniProtKB-KW"/>
</dbReference>
<feature type="binding site" description="axial binding residue" evidence="8">
    <location>
        <position position="527"/>
    </location>
    <ligand>
        <name>heme</name>
        <dbReference type="ChEBI" id="CHEBI:30413"/>
    </ligand>
    <ligandPart>
        <name>Fe</name>
        <dbReference type="ChEBI" id="CHEBI:18248"/>
    </ligandPart>
</feature>
<dbReference type="InterPro" id="IPR002401">
    <property type="entry name" value="Cyt_P450_E_grp-I"/>
</dbReference>
<reference evidence="11" key="2">
    <citation type="submission" date="2015-07" db="EMBL/GenBank/DDBJ databases">
        <authorList>
            <person name="Noorani M."/>
        </authorList>
    </citation>
    <scope>NUCLEOTIDE SEQUENCE</scope>
    <source>
        <strain evidence="11">Yugu1</strain>
    </source>
</reference>
<keyword evidence="10" id="KW-0812">Transmembrane</keyword>
<dbReference type="GO" id="GO:0005506">
    <property type="term" value="F:iron ion binding"/>
    <property type="evidence" value="ECO:0007669"/>
    <property type="project" value="InterPro"/>
</dbReference>
<evidence type="ECO:0000256" key="6">
    <source>
        <dbReference type="ARBA" id="ARBA00023004"/>
    </source>
</evidence>
<evidence type="ECO:0000256" key="8">
    <source>
        <dbReference type="PIRSR" id="PIRSR602401-1"/>
    </source>
</evidence>